<evidence type="ECO:0008006" key="4">
    <source>
        <dbReference type="Google" id="ProtNLM"/>
    </source>
</evidence>
<gene>
    <name evidence="2" type="ORF">CR205_16075</name>
</gene>
<feature type="signal peptide" evidence="1">
    <location>
        <begin position="1"/>
        <end position="20"/>
    </location>
</feature>
<keyword evidence="1" id="KW-0732">Signal</keyword>
<dbReference type="Proteomes" id="UP000248066">
    <property type="component" value="Unassembled WGS sequence"/>
</dbReference>
<dbReference type="InterPro" id="IPR015001">
    <property type="entry name" value="DUF1850"/>
</dbReference>
<name>A0A2W0HF06_9BACI</name>
<protein>
    <recommendedName>
        <fullName evidence="4">DUF1850 domain-containing protein</fullName>
    </recommendedName>
</protein>
<evidence type="ECO:0000256" key="1">
    <source>
        <dbReference type="SAM" id="SignalP"/>
    </source>
</evidence>
<proteinExistence type="predicted"/>
<dbReference type="AlphaFoldDB" id="A0A2W0HF06"/>
<dbReference type="RefSeq" id="WP_110521172.1">
    <property type="nucleotide sequence ID" value="NZ_PDOF01000003.1"/>
</dbReference>
<keyword evidence="3" id="KW-1185">Reference proteome</keyword>
<sequence length="168" mass="19608">MKQSVYILVALLILTAAAAAALFIAAPERVLEITEAKTGEILWQEPIEEEEWFHHEYIHSVQKSKVIEKFKLGSDGQMYTMESWTRSFGAGLPYEDKGNMEVIDGWYVTRDIYSPLDELQMIPSHLYPHTFHFNEKEADLTEPPFKRTHIKIEVRLLTIRERIGYFFT</sequence>
<reference evidence="2 3" key="1">
    <citation type="submission" date="2017-10" db="EMBL/GenBank/DDBJ databases">
        <title>Bacillus sp. nov., a halophilic bacterium isolated from a Yangshapao Lake.</title>
        <authorList>
            <person name="Wang H."/>
        </authorList>
    </citation>
    <scope>NUCLEOTIDE SEQUENCE [LARGE SCALE GENOMIC DNA]</scope>
    <source>
        <strain evidence="2 3">YSP-3</strain>
    </source>
</reference>
<dbReference type="OrthoDB" id="4304at2"/>
<dbReference type="Pfam" id="PF08905">
    <property type="entry name" value="DUF1850"/>
    <property type="match status" value="1"/>
</dbReference>
<comment type="caution">
    <text evidence="2">The sequence shown here is derived from an EMBL/GenBank/DDBJ whole genome shotgun (WGS) entry which is preliminary data.</text>
</comment>
<feature type="chain" id="PRO_5039603505" description="DUF1850 domain-containing protein" evidence="1">
    <location>
        <begin position="21"/>
        <end position="168"/>
    </location>
</feature>
<evidence type="ECO:0000313" key="2">
    <source>
        <dbReference type="EMBL" id="PYZ95895.1"/>
    </source>
</evidence>
<accession>A0A2W0HF06</accession>
<organism evidence="2 3">
    <name type="scientific">Alteribacter lacisalsi</name>
    <dbReference type="NCBI Taxonomy" id="2045244"/>
    <lineage>
        <taxon>Bacteria</taxon>
        <taxon>Bacillati</taxon>
        <taxon>Bacillota</taxon>
        <taxon>Bacilli</taxon>
        <taxon>Bacillales</taxon>
        <taxon>Bacillaceae</taxon>
        <taxon>Alteribacter</taxon>
    </lineage>
</organism>
<evidence type="ECO:0000313" key="3">
    <source>
        <dbReference type="Proteomes" id="UP000248066"/>
    </source>
</evidence>
<dbReference type="EMBL" id="PDOF01000003">
    <property type="protein sequence ID" value="PYZ95895.1"/>
    <property type="molecule type" value="Genomic_DNA"/>
</dbReference>